<dbReference type="SUPFAM" id="SSF53649">
    <property type="entry name" value="Alkaline phosphatase-like"/>
    <property type="match status" value="1"/>
</dbReference>
<name>A0A644WPD0_9ZZZZ</name>
<evidence type="ECO:0000256" key="4">
    <source>
        <dbReference type="ARBA" id="ARBA00022989"/>
    </source>
</evidence>
<dbReference type="InterPro" id="IPR017850">
    <property type="entry name" value="Alkaline_phosphatase_core_sf"/>
</dbReference>
<reference evidence="7" key="1">
    <citation type="submission" date="2019-08" db="EMBL/GenBank/DDBJ databases">
        <authorList>
            <person name="Kucharzyk K."/>
            <person name="Murdoch R.W."/>
            <person name="Higgins S."/>
            <person name="Loffler F."/>
        </authorList>
    </citation>
    <scope>NUCLEOTIDE SEQUENCE</scope>
</reference>
<dbReference type="EMBL" id="VSSQ01001013">
    <property type="protein sequence ID" value="MPM04153.1"/>
    <property type="molecule type" value="Genomic_DNA"/>
</dbReference>
<accession>A0A644WPD0</accession>
<keyword evidence="4" id="KW-1133">Transmembrane helix</keyword>
<dbReference type="Gene3D" id="3.40.720.10">
    <property type="entry name" value="Alkaline Phosphatase, subunit A"/>
    <property type="match status" value="1"/>
</dbReference>
<comment type="caution">
    <text evidence="7">The sequence shown here is derived from an EMBL/GenBank/DDBJ whole genome shotgun (WGS) entry which is preliminary data.</text>
</comment>
<evidence type="ECO:0000256" key="2">
    <source>
        <dbReference type="ARBA" id="ARBA00022475"/>
    </source>
</evidence>
<keyword evidence="2" id="KW-1003">Cell membrane</keyword>
<dbReference type="Pfam" id="PF00884">
    <property type="entry name" value="Sulfatase"/>
    <property type="match status" value="1"/>
</dbReference>
<gene>
    <name evidence="7" type="primary">mdoB_7</name>
    <name evidence="7" type="ORF">SDC9_50425</name>
</gene>
<sequence>MFLLFALLFSGYIFGVRKLLLAKKLHTFRLNYRLQLPVALVFTSVLLIGGRGSLNMRPLGILHASRVAGPEYAQLVVNSTYTIIKTYGKKDLEKKNWFSEDDLESVFSPVHYYYSDSARISKPNVVIIISESLSSEHCGFLNNGLQSFTPFLDSLSEHSLVFTNMFANGKRSLDGIPAIISSLPPLMQNPFVTSMYSSDEIEGVAKMLDRQGYSSAFFHGGFNGTMNFDGYAAAAGYEKYFGKDEYTGPESDFDGRWGIFDEPFLQFMSTQLSEFSQPFTACVFTLSAHHPYTIPSQYKGKFPTGPKPILQTVAYADYSLRKFFDAARRTEWFENTLFIITADHTSEIYSDCYTRAPNNHSIPMLWYFPADSSMTGKTDILCQQTDILPSLADYLNINDTIIAFGNSFFDNKARRFAIMMNDLMYQMITGNSLLISFDGEESFTRSTYYSCNNKSGEGNGQASIENDPEFIKALIQQFNNRAITNRLTKP</sequence>
<proteinExistence type="predicted"/>
<comment type="subcellular location">
    <subcellularLocation>
        <location evidence="1">Cell membrane</location>
        <topology evidence="1">Multi-pass membrane protein</topology>
    </subcellularLocation>
</comment>
<evidence type="ECO:0000256" key="5">
    <source>
        <dbReference type="ARBA" id="ARBA00023136"/>
    </source>
</evidence>
<dbReference type="GO" id="GO:0005886">
    <property type="term" value="C:plasma membrane"/>
    <property type="evidence" value="ECO:0007669"/>
    <property type="project" value="UniProtKB-SubCell"/>
</dbReference>
<dbReference type="PANTHER" id="PTHR47371:SF3">
    <property type="entry name" value="PHOSPHOGLYCEROL TRANSFERASE I"/>
    <property type="match status" value="1"/>
</dbReference>
<organism evidence="7">
    <name type="scientific">bioreactor metagenome</name>
    <dbReference type="NCBI Taxonomy" id="1076179"/>
    <lineage>
        <taxon>unclassified sequences</taxon>
        <taxon>metagenomes</taxon>
        <taxon>ecological metagenomes</taxon>
    </lineage>
</organism>
<keyword evidence="3" id="KW-0812">Transmembrane</keyword>
<evidence type="ECO:0000259" key="6">
    <source>
        <dbReference type="Pfam" id="PF00884"/>
    </source>
</evidence>
<evidence type="ECO:0000313" key="7">
    <source>
        <dbReference type="EMBL" id="MPM04153.1"/>
    </source>
</evidence>
<dbReference type="AlphaFoldDB" id="A0A644WPD0"/>
<dbReference type="InterPro" id="IPR050448">
    <property type="entry name" value="OpgB/LTA_synthase_biosynth"/>
</dbReference>
<keyword evidence="5" id="KW-0472">Membrane</keyword>
<evidence type="ECO:0000256" key="3">
    <source>
        <dbReference type="ARBA" id="ARBA00022692"/>
    </source>
</evidence>
<dbReference type="EC" id="2.7.8.20" evidence="7"/>
<dbReference type="GO" id="GO:0008960">
    <property type="term" value="F:phosphatidylglycerol-membrane-oligosaccharide glycerophosphotransferase activity"/>
    <property type="evidence" value="ECO:0007669"/>
    <property type="project" value="UniProtKB-EC"/>
</dbReference>
<dbReference type="Gene3D" id="3.30.1120.80">
    <property type="match status" value="1"/>
</dbReference>
<dbReference type="CDD" id="cd16015">
    <property type="entry name" value="LTA_synthase"/>
    <property type="match status" value="1"/>
</dbReference>
<dbReference type="PANTHER" id="PTHR47371">
    <property type="entry name" value="LIPOTEICHOIC ACID SYNTHASE"/>
    <property type="match status" value="1"/>
</dbReference>
<protein>
    <submittedName>
        <fullName evidence="7">Phosphoglycerol transferase I</fullName>
        <ecNumber evidence="7">2.7.8.20</ecNumber>
    </submittedName>
</protein>
<dbReference type="InterPro" id="IPR000917">
    <property type="entry name" value="Sulfatase_N"/>
</dbReference>
<evidence type="ECO:0000256" key="1">
    <source>
        <dbReference type="ARBA" id="ARBA00004651"/>
    </source>
</evidence>
<keyword evidence="7" id="KW-0808">Transferase</keyword>
<feature type="domain" description="Sulfatase N-terminal" evidence="6">
    <location>
        <begin position="123"/>
        <end position="397"/>
    </location>
</feature>